<reference evidence="2" key="1">
    <citation type="submission" date="2018-05" db="EMBL/GenBank/DDBJ databases">
        <authorList>
            <person name="Lanie J.A."/>
            <person name="Ng W.-L."/>
            <person name="Kazmierczak K.M."/>
            <person name="Andrzejewski T.M."/>
            <person name="Davidsen T.M."/>
            <person name="Wayne K.J."/>
            <person name="Tettelin H."/>
            <person name="Glass J.I."/>
            <person name="Rusch D."/>
            <person name="Podicherti R."/>
            <person name="Tsui H.-C.T."/>
            <person name="Winkler M.E."/>
        </authorList>
    </citation>
    <scope>NUCLEOTIDE SEQUENCE</scope>
</reference>
<feature type="transmembrane region" description="Helical" evidence="1">
    <location>
        <begin position="21"/>
        <end position="46"/>
    </location>
</feature>
<protein>
    <recommendedName>
        <fullName evidence="3">Major facilitator superfamily (MFS) profile domain-containing protein</fullName>
    </recommendedName>
</protein>
<proteinExistence type="predicted"/>
<evidence type="ECO:0000256" key="1">
    <source>
        <dbReference type="SAM" id="Phobius"/>
    </source>
</evidence>
<dbReference type="EMBL" id="UINC01228838">
    <property type="protein sequence ID" value="SVE60325.1"/>
    <property type="molecule type" value="Genomic_DNA"/>
</dbReference>
<dbReference type="PANTHER" id="PTHR11360">
    <property type="entry name" value="MONOCARBOXYLATE TRANSPORTER"/>
    <property type="match status" value="1"/>
</dbReference>
<dbReference type="InterPro" id="IPR011701">
    <property type="entry name" value="MFS"/>
</dbReference>
<dbReference type="Pfam" id="PF07690">
    <property type="entry name" value="MFS_1"/>
    <property type="match status" value="1"/>
</dbReference>
<feature type="non-terminal residue" evidence="2">
    <location>
        <position position="152"/>
    </location>
</feature>
<keyword evidence="1" id="KW-1133">Transmembrane helix</keyword>
<evidence type="ECO:0000313" key="2">
    <source>
        <dbReference type="EMBL" id="SVE60325.1"/>
    </source>
</evidence>
<feature type="transmembrane region" description="Helical" evidence="1">
    <location>
        <begin position="58"/>
        <end position="81"/>
    </location>
</feature>
<name>A0A383EVS2_9ZZZZ</name>
<dbReference type="InterPro" id="IPR036259">
    <property type="entry name" value="MFS_trans_sf"/>
</dbReference>
<keyword evidence="1" id="KW-0812">Transmembrane</keyword>
<sequence length="152" mass="15969">MAISAPQTPAKTGSPKGIHRAWIILGILAVAQIVGQSISMAAGIMVAPLNDADGGFSWNMGLIGAGLATYYIFGALASPITGMLGDRYGARPLMFACGLLYAGSMILIGTVTHFWQFLLYFGVMLSVTQSLAMVPLLASVNGWFKQRLGLAT</sequence>
<dbReference type="InterPro" id="IPR050327">
    <property type="entry name" value="Proton-linked_MCT"/>
</dbReference>
<dbReference type="PANTHER" id="PTHR11360:SF284">
    <property type="entry name" value="EG:103B4.3 PROTEIN-RELATED"/>
    <property type="match status" value="1"/>
</dbReference>
<dbReference type="AlphaFoldDB" id="A0A383EVS2"/>
<accession>A0A383EVS2</accession>
<dbReference type="Gene3D" id="1.20.1250.20">
    <property type="entry name" value="MFS general substrate transporter like domains"/>
    <property type="match status" value="1"/>
</dbReference>
<organism evidence="2">
    <name type="scientific">marine metagenome</name>
    <dbReference type="NCBI Taxonomy" id="408172"/>
    <lineage>
        <taxon>unclassified sequences</taxon>
        <taxon>metagenomes</taxon>
        <taxon>ecological metagenomes</taxon>
    </lineage>
</organism>
<gene>
    <name evidence="2" type="ORF">METZ01_LOCUS513179</name>
</gene>
<feature type="transmembrane region" description="Helical" evidence="1">
    <location>
        <begin position="117"/>
        <end position="138"/>
    </location>
</feature>
<keyword evidence="1" id="KW-0472">Membrane</keyword>
<dbReference type="GO" id="GO:0022857">
    <property type="term" value="F:transmembrane transporter activity"/>
    <property type="evidence" value="ECO:0007669"/>
    <property type="project" value="InterPro"/>
</dbReference>
<feature type="transmembrane region" description="Helical" evidence="1">
    <location>
        <begin position="93"/>
        <end position="111"/>
    </location>
</feature>
<dbReference type="SUPFAM" id="SSF103473">
    <property type="entry name" value="MFS general substrate transporter"/>
    <property type="match status" value="1"/>
</dbReference>
<evidence type="ECO:0008006" key="3">
    <source>
        <dbReference type="Google" id="ProtNLM"/>
    </source>
</evidence>